<dbReference type="EMBL" id="JXTB01000025">
    <property type="protein sequence ID" value="PON75034.1"/>
    <property type="molecule type" value="Genomic_DNA"/>
</dbReference>
<organism evidence="1 2">
    <name type="scientific">Parasponia andersonii</name>
    <name type="common">Sponia andersonii</name>
    <dbReference type="NCBI Taxonomy" id="3476"/>
    <lineage>
        <taxon>Eukaryota</taxon>
        <taxon>Viridiplantae</taxon>
        <taxon>Streptophyta</taxon>
        <taxon>Embryophyta</taxon>
        <taxon>Tracheophyta</taxon>
        <taxon>Spermatophyta</taxon>
        <taxon>Magnoliopsida</taxon>
        <taxon>eudicotyledons</taxon>
        <taxon>Gunneridae</taxon>
        <taxon>Pentapetalae</taxon>
        <taxon>rosids</taxon>
        <taxon>fabids</taxon>
        <taxon>Rosales</taxon>
        <taxon>Cannabaceae</taxon>
        <taxon>Parasponia</taxon>
    </lineage>
</organism>
<sequence length="118" mass="14504">LNWKFTKAAEAYTYEVWSIYMDLLDNEDVGIRRYLNDVKNKKWVRSHFHSKRYSMMTNNNAESMNAMDKKRRGFHIKKIIEMLIDRMQQWFFERRQIVVQIQIVLAKTIEEHVRDLFN</sequence>
<accession>A0A2P5DP23</accession>
<dbReference type="Proteomes" id="UP000237105">
    <property type="component" value="Unassembled WGS sequence"/>
</dbReference>
<keyword evidence="2" id="KW-1185">Reference proteome</keyword>
<dbReference type="STRING" id="3476.A0A2P5DP23"/>
<dbReference type="AlphaFoldDB" id="A0A2P5DP23"/>
<comment type="caution">
    <text evidence="1">The sequence shown here is derived from an EMBL/GenBank/DDBJ whole genome shotgun (WGS) entry which is preliminary data.</text>
</comment>
<feature type="non-terminal residue" evidence="1">
    <location>
        <position position="1"/>
    </location>
</feature>
<proteinExistence type="predicted"/>
<name>A0A2P5DP23_PARAD</name>
<evidence type="ECO:0000313" key="2">
    <source>
        <dbReference type="Proteomes" id="UP000237105"/>
    </source>
</evidence>
<gene>
    <name evidence="1" type="ORF">PanWU01x14_043860</name>
</gene>
<dbReference type="OrthoDB" id="1731813at2759"/>
<protein>
    <submittedName>
        <fullName evidence="1">Uncharacterized protein</fullName>
    </submittedName>
</protein>
<reference evidence="2" key="1">
    <citation type="submission" date="2016-06" db="EMBL/GenBank/DDBJ databases">
        <title>Parallel loss of symbiosis genes in relatives of nitrogen-fixing non-legume Parasponia.</title>
        <authorList>
            <person name="Van Velzen R."/>
            <person name="Holmer R."/>
            <person name="Bu F."/>
            <person name="Rutten L."/>
            <person name="Van Zeijl A."/>
            <person name="Liu W."/>
            <person name="Santuari L."/>
            <person name="Cao Q."/>
            <person name="Sharma T."/>
            <person name="Shen D."/>
            <person name="Roswanjaya Y."/>
            <person name="Wardhani T."/>
            <person name="Kalhor M.S."/>
            <person name="Jansen J."/>
            <person name="Van den Hoogen J."/>
            <person name="Gungor B."/>
            <person name="Hartog M."/>
            <person name="Hontelez J."/>
            <person name="Verver J."/>
            <person name="Yang W.-C."/>
            <person name="Schijlen E."/>
            <person name="Repin R."/>
            <person name="Schilthuizen M."/>
            <person name="Schranz E."/>
            <person name="Heidstra R."/>
            <person name="Miyata K."/>
            <person name="Fedorova E."/>
            <person name="Kohlen W."/>
            <person name="Bisseling T."/>
            <person name="Smit S."/>
            <person name="Geurts R."/>
        </authorList>
    </citation>
    <scope>NUCLEOTIDE SEQUENCE [LARGE SCALE GENOMIC DNA]</scope>
    <source>
        <strain evidence="2">cv. WU1-14</strain>
    </source>
</reference>
<evidence type="ECO:0000313" key="1">
    <source>
        <dbReference type="EMBL" id="PON75034.1"/>
    </source>
</evidence>